<reference evidence="1 2" key="1">
    <citation type="journal article" date="2019" name="Sci. Rep.">
        <title>Orb-weaving spider Araneus ventricosus genome elucidates the spidroin gene catalogue.</title>
        <authorList>
            <person name="Kono N."/>
            <person name="Nakamura H."/>
            <person name="Ohtoshi R."/>
            <person name="Moran D.A.P."/>
            <person name="Shinohara A."/>
            <person name="Yoshida Y."/>
            <person name="Fujiwara M."/>
            <person name="Mori M."/>
            <person name="Tomita M."/>
            <person name="Arakawa K."/>
        </authorList>
    </citation>
    <scope>NUCLEOTIDE SEQUENCE [LARGE SCALE GENOMIC DNA]</scope>
</reference>
<evidence type="ECO:0000313" key="1">
    <source>
        <dbReference type="EMBL" id="GBM88918.1"/>
    </source>
</evidence>
<keyword evidence="2" id="KW-1185">Reference proteome</keyword>
<protein>
    <submittedName>
        <fullName evidence="1">Uncharacterized protein</fullName>
    </submittedName>
</protein>
<evidence type="ECO:0000313" key="2">
    <source>
        <dbReference type="Proteomes" id="UP000499080"/>
    </source>
</evidence>
<proteinExistence type="predicted"/>
<organism evidence="1 2">
    <name type="scientific">Araneus ventricosus</name>
    <name type="common">Orbweaver spider</name>
    <name type="synonym">Epeira ventricosa</name>
    <dbReference type="NCBI Taxonomy" id="182803"/>
    <lineage>
        <taxon>Eukaryota</taxon>
        <taxon>Metazoa</taxon>
        <taxon>Ecdysozoa</taxon>
        <taxon>Arthropoda</taxon>
        <taxon>Chelicerata</taxon>
        <taxon>Arachnida</taxon>
        <taxon>Araneae</taxon>
        <taxon>Araneomorphae</taxon>
        <taxon>Entelegynae</taxon>
        <taxon>Araneoidea</taxon>
        <taxon>Araneidae</taxon>
        <taxon>Araneus</taxon>
    </lineage>
</organism>
<accession>A0A4Y2JHH3</accession>
<dbReference type="EMBL" id="BGPR01003500">
    <property type="protein sequence ID" value="GBM88918.1"/>
    <property type="molecule type" value="Genomic_DNA"/>
</dbReference>
<dbReference type="Proteomes" id="UP000499080">
    <property type="component" value="Unassembled WGS sequence"/>
</dbReference>
<name>A0A4Y2JHH3_ARAVE</name>
<sequence>MPRKDGPCHSIQNTYNLCHSQLDKPDVPLVHTNGQALTSFQNVTQNQFLWCLLRRRGNQSIGQYLSGHKDTFSNPPTNKRLEETVVGDWPKMMKFKALQLGVSLFPVAKTELDEQLDETGKAKGMLREQGRDGDAGINMAAEGLATDGEDDGSHCRSGFIAVRWETLLDAFLASY</sequence>
<dbReference type="AlphaFoldDB" id="A0A4Y2JHH3"/>
<comment type="caution">
    <text evidence="1">The sequence shown here is derived from an EMBL/GenBank/DDBJ whole genome shotgun (WGS) entry which is preliminary data.</text>
</comment>
<gene>
    <name evidence="1" type="ORF">AVEN_66201_1</name>
</gene>